<evidence type="ECO:0000256" key="4">
    <source>
        <dbReference type="ARBA" id="ARBA00022692"/>
    </source>
</evidence>
<dbReference type="OrthoDB" id="9806824at2"/>
<dbReference type="CDD" id="cd06421">
    <property type="entry name" value="CESA_CelA_like"/>
    <property type="match status" value="1"/>
</dbReference>
<evidence type="ECO:0000256" key="6">
    <source>
        <dbReference type="ARBA" id="ARBA00023136"/>
    </source>
</evidence>
<feature type="transmembrane region" description="Helical" evidence="8">
    <location>
        <begin position="510"/>
        <end position="534"/>
    </location>
</feature>
<keyword evidence="6 8" id="KW-0472">Membrane</keyword>
<keyword evidence="11" id="KW-1185">Reference proteome</keyword>
<dbReference type="InterPro" id="IPR050321">
    <property type="entry name" value="Glycosyltr_2/OpgH_subfam"/>
</dbReference>
<evidence type="ECO:0000313" key="10">
    <source>
        <dbReference type="EMBL" id="KGM02756.1"/>
    </source>
</evidence>
<reference evidence="10 11" key="1">
    <citation type="submission" date="2013-10" db="EMBL/GenBank/DDBJ databases">
        <authorList>
            <person name="Wang G."/>
            <person name="Zhuang W."/>
        </authorList>
    </citation>
    <scope>NUCLEOTIDE SEQUENCE [LARGE SCALE GENOMIC DNA]</scope>
    <source>
        <strain evidence="10 11">DSM 20118</strain>
    </source>
</reference>
<keyword evidence="2" id="KW-0328">Glycosyltransferase</keyword>
<sequence>MATTTFNRLMTEPRRTDNPSTAPARNPENEAAQSPSLMLLVLLASAGILVYAVFLLDPANRGDWLPYSMVIVAEVVLITQALLSMWTILSSGHNPRGFAFHHAQDTLYDMAEIIRRRAESAPEQWRMYIKDRPVTVDVFITTYGEDIETIRRTVTAAVAMKGEHLTWVLDDGRSDEVRDLAAELGARYVRRLTSNGAKAGNVNYALSITSGEFFVIFDADFVPLPDFLYETVPFFADDDVAFVQTPQTYGNLHNLISRGAGYMQAVFYRFIQPGRNRFNAAFCVGTNVIFRRTAIMDVGGMYSDSKSEDVWTSLMLHERGWRTIFIPMTLAVGDTPETVEAYTKQQLRWATGGFEIMLTHNPLSRKRKLTMDQRLQYFVTATHYLTGICPLLLLLVPPLQIFFNLTPMNLDLTLGNWLLFYAGFYGMQIVVAFYTLGSFRFEVLMLAAVSFPIYVRALVNAVFKREQKWHVTGQKGAVSSPFTFMMPQVWFFAFLLITTVVAVWKDLGNGYFSLALAWNATNTVILGAFVLTAAQEARRNKRAAAAAKKQKPETASAQLEAPREAVLVGATTGGAA</sequence>
<organism evidence="10 11">
    <name type="scientific">Cellulomonas cellasea DSM 20118</name>
    <dbReference type="NCBI Taxonomy" id="1408250"/>
    <lineage>
        <taxon>Bacteria</taxon>
        <taxon>Bacillati</taxon>
        <taxon>Actinomycetota</taxon>
        <taxon>Actinomycetes</taxon>
        <taxon>Micrococcales</taxon>
        <taxon>Cellulomonadaceae</taxon>
        <taxon>Cellulomonas</taxon>
    </lineage>
</organism>
<dbReference type="SUPFAM" id="SSF53448">
    <property type="entry name" value="Nucleotide-diphospho-sugar transferases"/>
    <property type="match status" value="1"/>
</dbReference>
<keyword evidence="4 8" id="KW-0812">Transmembrane</keyword>
<dbReference type="PANTHER" id="PTHR43867">
    <property type="entry name" value="CELLULOSE SYNTHASE CATALYTIC SUBUNIT A [UDP-FORMING]"/>
    <property type="match status" value="1"/>
</dbReference>
<proteinExistence type="predicted"/>
<dbReference type="RefSeq" id="WP_034627788.1">
    <property type="nucleotide sequence ID" value="NZ_AXNT01000036.1"/>
</dbReference>
<dbReference type="Gene3D" id="3.90.550.10">
    <property type="entry name" value="Spore Coat Polysaccharide Biosynthesis Protein SpsA, Chain A"/>
    <property type="match status" value="1"/>
</dbReference>
<dbReference type="EMBL" id="AXNT01000036">
    <property type="protein sequence ID" value="KGM02756.1"/>
    <property type="molecule type" value="Genomic_DNA"/>
</dbReference>
<evidence type="ECO:0000256" key="3">
    <source>
        <dbReference type="ARBA" id="ARBA00022679"/>
    </source>
</evidence>
<feature type="transmembrane region" description="Helical" evidence="8">
    <location>
        <begin position="68"/>
        <end position="89"/>
    </location>
</feature>
<evidence type="ECO:0000313" key="11">
    <source>
        <dbReference type="Proteomes" id="UP000029833"/>
    </source>
</evidence>
<dbReference type="PANTHER" id="PTHR43867:SF2">
    <property type="entry name" value="CELLULOSE SYNTHASE CATALYTIC SUBUNIT A [UDP-FORMING]"/>
    <property type="match status" value="1"/>
</dbReference>
<gene>
    <name evidence="10" type="ORF">Q760_11490</name>
</gene>
<evidence type="ECO:0000256" key="8">
    <source>
        <dbReference type="SAM" id="Phobius"/>
    </source>
</evidence>
<dbReference type="STRING" id="1408250.Q760_11490"/>
<evidence type="ECO:0000256" key="7">
    <source>
        <dbReference type="SAM" id="MobiDB-lite"/>
    </source>
</evidence>
<dbReference type="InterPro" id="IPR029044">
    <property type="entry name" value="Nucleotide-diphossugar_trans"/>
</dbReference>
<evidence type="ECO:0000256" key="1">
    <source>
        <dbReference type="ARBA" id="ARBA00004141"/>
    </source>
</evidence>
<feature type="region of interest" description="Disordered" evidence="7">
    <location>
        <begin position="1"/>
        <end position="29"/>
    </location>
</feature>
<keyword evidence="5 8" id="KW-1133">Transmembrane helix</keyword>
<dbReference type="InterPro" id="IPR001173">
    <property type="entry name" value="Glyco_trans_2-like"/>
</dbReference>
<feature type="transmembrane region" description="Helical" evidence="8">
    <location>
        <begin position="375"/>
        <end position="396"/>
    </location>
</feature>
<protein>
    <submittedName>
        <fullName evidence="10">Glycosyl transferase family 2</fullName>
    </submittedName>
</protein>
<keyword evidence="3 10" id="KW-0808">Transferase</keyword>
<dbReference type="Proteomes" id="UP000029833">
    <property type="component" value="Unassembled WGS sequence"/>
</dbReference>
<feature type="transmembrane region" description="Helical" evidence="8">
    <location>
        <begin position="484"/>
        <end position="504"/>
    </location>
</feature>
<evidence type="ECO:0000256" key="5">
    <source>
        <dbReference type="ARBA" id="ARBA00022989"/>
    </source>
</evidence>
<evidence type="ECO:0000259" key="9">
    <source>
        <dbReference type="Pfam" id="PF13632"/>
    </source>
</evidence>
<feature type="transmembrane region" description="Helical" evidence="8">
    <location>
        <begin position="37"/>
        <end position="56"/>
    </location>
</feature>
<evidence type="ECO:0000256" key="2">
    <source>
        <dbReference type="ARBA" id="ARBA00022676"/>
    </source>
</evidence>
<feature type="domain" description="Glycosyltransferase 2-like" evidence="9">
    <location>
        <begin position="214"/>
        <end position="410"/>
    </location>
</feature>
<dbReference type="AlphaFoldDB" id="A0A0A0BBP0"/>
<accession>A0A0A0BBP0</accession>
<feature type="transmembrane region" description="Helical" evidence="8">
    <location>
        <begin position="417"/>
        <end position="437"/>
    </location>
</feature>
<comment type="subcellular location">
    <subcellularLocation>
        <location evidence="1">Membrane</location>
        <topology evidence="1">Multi-pass membrane protein</topology>
    </subcellularLocation>
</comment>
<dbReference type="Pfam" id="PF13632">
    <property type="entry name" value="Glyco_trans_2_3"/>
    <property type="match status" value="1"/>
</dbReference>
<name>A0A0A0BBP0_9CELL</name>
<dbReference type="GO" id="GO:0005886">
    <property type="term" value="C:plasma membrane"/>
    <property type="evidence" value="ECO:0007669"/>
    <property type="project" value="TreeGrafter"/>
</dbReference>
<comment type="caution">
    <text evidence="10">The sequence shown here is derived from an EMBL/GenBank/DDBJ whole genome shotgun (WGS) entry which is preliminary data.</text>
</comment>
<dbReference type="GO" id="GO:0016758">
    <property type="term" value="F:hexosyltransferase activity"/>
    <property type="evidence" value="ECO:0007669"/>
    <property type="project" value="TreeGrafter"/>
</dbReference>
<feature type="transmembrane region" description="Helical" evidence="8">
    <location>
        <begin position="443"/>
        <end position="463"/>
    </location>
</feature>